<dbReference type="PROSITE" id="PS50835">
    <property type="entry name" value="IG_LIKE"/>
    <property type="match status" value="2"/>
</dbReference>
<feature type="domain" description="Ig-like" evidence="1">
    <location>
        <begin position="126"/>
        <end position="225"/>
    </location>
</feature>
<dbReference type="InterPro" id="IPR036179">
    <property type="entry name" value="Ig-like_dom_sf"/>
</dbReference>
<comment type="caution">
    <text evidence="2">The sequence shown here is derived from an EMBL/GenBank/DDBJ whole genome shotgun (WGS) entry which is preliminary data.</text>
</comment>
<dbReference type="AlphaFoldDB" id="A0AAV2QFA1"/>
<dbReference type="SMART" id="SM00406">
    <property type="entry name" value="IGv"/>
    <property type="match status" value="1"/>
</dbReference>
<keyword evidence="3" id="KW-1185">Reference proteome</keyword>
<dbReference type="Pfam" id="PF13927">
    <property type="entry name" value="Ig_3"/>
    <property type="match status" value="1"/>
</dbReference>
<dbReference type="EMBL" id="CAXKWB010005694">
    <property type="protein sequence ID" value="CAL4079412.1"/>
    <property type="molecule type" value="Genomic_DNA"/>
</dbReference>
<name>A0AAV2QFA1_MEGNR</name>
<reference evidence="2 3" key="1">
    <citation type="submission" date="2024-05" db="EMBL/GenBank/DDBJ databases">
        <authorList>
            <person name="Wallberg A."/>
        </authorList>
    </citation>
    <scope>NUCLEOTIDE SEQUENCE [LARGE SCALE GENOMIC DNA]</scope>
</reference>
<proteinExistence type="predicted"/>
<dbReference type="Gene3D" id="2.60.40.10">
    <property type="entry name" value="Immunoglobulins"/>
    <property type="match status" value="2"/>
</dbReference>
<feature type="domain" description="Ig-like" evidence="1">
    <location>
        <begin position="229"/>
        <end position="321"/>
    </location>
</feature>
<sequence length="364" mass="40686">MDLPVICLTTGSTTCITRDPWKRKNLRNEDTSGQLEKATLMNRTPHPEGWRRTNTGHDTNCCYHHERTKRSHLQIHKRSLSNWSSLWLTLITLIACLRIGVCHIRGGRRPYMDVGEWGTSPSPPAPLVDPTHSQDVVALAGKTALLNCRVHNINNKTVSWIRHRDIHLLTVGRYTYTSDQRFRGIHEDTSDDWLLKINYVQPRDSGIYECQVSTTPPLSQFIKLSVVEPKSSILGGPDMHINRGSTINLTCLVEFAPDPPDFIFWNHNDQVISYDSPRGGVTVIIEKGDVTTSTLLIQQAKMSDSGRYDCSPSNSGPANITLHVLSGEHPAAIQHGGQGTYTSSSLRNILAMLLTILATHNLMQ</sequence>
<dbReference type="InterPro" id="IPR007110">
    <property type="entry name" value="Ig-like_dom"/>
</dbReference>
<dbReference type="Pfam" id="PF07686">
    <property type="entry name" value="V-set"/>
    <property type="match status" value="1"/>
</dbReference>
<accession>A0AAV2QFA1</accession>
<dbReference type="InterPro" id="IPR013106">
    <property type="entry name" value="Ig_V-set"/>
</dbReference>
<evidence type="ECO:0000259" key="1">
    <source>
        <dbReference type="PROSITE" id="PS50835"/>
    </source>
</evidence>
<dbReference type="InterPro" id="IPR013783">
    <property type="entry name" value="Ig-like_fold"/>
</dbReference>
<dbReference type="GO" id="GO:0050808">
    <property type="term" value="P:synapse organization"/>
    <property type="evidence" value="ECO:0007669"/>
    <property type="project" value="TreeGrafter"/>
</dbReference>
<evidence type="ECO:0000313" key="2">
    <source>
        <dbReference type="EMBL" id="CAL4079412.1"/>
    </source>
</evidence>
<organism evidence="2 3">
    <name type="scientific">Meganyctiphanes norvegica</name>
    <name type="common">Northern krill</name>
    <name type="synonym">Thysanopoda norvegica</name>
    <dbReference type="NCBI Taxonomy" id="48144"/>
    <lineage>
        <taxon>Eukaryota</taxon>
        <taxon>Metazoa</taxon>
        <taxon>Ecdysozoa</taxon>
        <taxon>Arthropoda</taxon>
        <taxon>Crustacea</taxon>
        <taxon>Multicrustacea</taxon>
        <taxon>Malacostraca</taxon>
        <taxon>Eumalacostraca</taxon>
        <taxon>Eucarida</taxon>
        <taxon>Euphausiacea</taxon>
        <taxon>Euphausiidae</taxon>
        <taxon>Meganyctiphanes</taxon>
    </lineage>
</organism>
<dbReference type="InterPro" id="IPR003599">
    <property type="entry name" value="Ig_sub"/>
</dbReference>
<dbReference type="FunFam" id="2.60.40.10:FF:000129">
    <property type="entry name" value="CLUMA_CG018772, isoform A"/>
    <property type="match status" value="1"/>
</dbReference>
<dbReference type="SUPFAM" id="SSF48726">
    <property type="entry name" value="Immunoglobulin"/>
    <property type="match status" value="2"/>
</dbReference>
<dbReference type="InterPro" id="IPR037448">
    <property type="entry name" value="Zig-8"/>
</dbReference>
<dbReference type="SMART" id="SM00408">
    <property type="entry name" value="IGc2"/>
    <property type="match status" value="2"/>
</dbReference>
<dbReference type="InterPro" id="IPR003598">
    <property type="entry name" value="Ig_sub2"/>
</dbReference>
<dbReference type="GO" id="GO:0032589">
    <property type="term" value="C:neuron projection membrane"/>
    <property type="evidence" value="ECO:0007669"/>
    <property type="project" value="TreeGrafter"/>
</dbReference>
<gene>
    <name evidence="2" type="ORF">MNOR_LOCUS11006</name>
</gene>
<dbReference type="PANTHER" id="PTHR23279:SF36">
    <property type="entry name" value="DEFECTIVE PROBOSCIS EXTENSION RESPONSE 9, ISOFORM A"/>
    <property type="match status" value="1"/>
</dbReference>
<dbReference type="CDD" id="cd00099">
    <property type="entry name" value="IgV"/>
    <property type="match status" value="1"/>
</dbReference>
<dbReference type="Proteomes" id="UP001497623">
    <property type="component" value="Unassembled WGS sequence"/>
</dbReference>
<dbReference type="FunFam" id="2.60.40.10:FF:000533">
    <property type="entry name" value="Uncharacterized protein, isoform A"/>
    <property type="match status" value="1"/>
</dbReference>
<dbReference type="PANTHER" id="PTHR23279">
    <property type="entry name" value="DEFECTIVE PROBOSCIS EXTENSION RESPONSE DPR -RELATED"/>
    <property type="match status" value="1"/>
</dbReference>
<evidence type="ECO:0000313" key="3">
    <source>
        <dbReference type="Proteomes" id="UP001497623"/>
    </source>
</evidence>
<dbReference type="SMART" id="SM00409">
    <property type="entry name" value="IG"/>
    <property type="match status" value="2"/>
</dbReference>
<protein>
    <recommendedName>
        <fullName evidence="1">Ig-like domain-containing protein</fullName>
    </recommendedName>
</protein>